<dbReference type="Pfam" id="PF13116">
    <property type="entry name" value="YhdP"/>
    <property type="match status" value="1"/>
</dbReference>
<dbReference type="InterPro" id="IPR025263">
    <property type="entry name" value="YhdP_central"/>
</dbReference>
<evidence type="ECO:0000313" key="3">
    <source>
        <dbReference type="EMBL" id="VAX10229.1"/>
    </source>
</evidence>
<dbReference type="PANTHER" id="PTHR38690">
    <property type="entry name" value="PROTEASE-RELATED"/>
    <property type="match status" value="1"/>
</dbReference>
<accession>A0A3B1AW05</accession>
<protein>
    <submittedName>
        <fullName evidence="3">FIG005080: Possible exported protein</fullName>
    </submittedName>
</protein>
<reference evidence="3" key="1">
    <citation type="submission" date="2018-06" db="EMBL/GenBank/DDBJ databases">
        <authorList>
            <person name="Zhirakovskaya E."/>
        </authorList>
    </citation>
    <scope>NUCLEOTIDE SEQUENCE</scope>
</reference>
<keyword evidence="1" id="KW-1133">Transmembrane helix</keyword>
<name>A0A3B1AW05_9ZZZZ</name>
<dbReference type="PANTHER" id="PTHR38690:SF1">
    <property type="entry name" value="PROTEASE"/>
    <property type="match status" value="1"/>
</dbReference>
<keyword evidence="1" id="KW-0812">Transmembrane</keyword>
<dbReference type="NCBIfam" id="TIGR02099">
    <property type="entry name" value="YhdP family protein"/>
    <property type="match status" value="1"/>
</dbReference>
<sequence length="1293" mass="141978">MIKLAKFLTVKLWQTLLLVTILIGITAGTVQLLAPSISSYRSEIATWAGDMLAQPVQIGDIALHWRGFGPRLVLRDVALLDAITLQPDLQFAEVQIDLSLLGAFTTGIAAPRQVTIVGAELMVKRRSDGSILVDGLNALQSSGQGDRSNPLQLLPWRLGLQKSVVHWENQAIGAKPVRLDNVRADLTRDAERYQLDVSLDLPDQGGQISLAADLRGELTKAGAWVGKIYVKGKGLALATLLKNQLPDYNLERGAADVELWSSWSAGRLDWIKGQIGLSGLHLTASGNAHALDIEYLRGRMQWQQQTDGWQFDMADIEFLRPGQQELQTGISLIGRYGEKNRLRLKAGIAALELADLQAIVGLFPLPVEDLAGLHTRAGLEQIQIDYEETATTANWFFSGQINNLWMEPWNDIPGMKNITAKVEINQERGAILLASQQVELNFSSLFRTPLKLDNLAGLVQWQQMQDGGWRIQTHDLAASNKDIQTSTRMLMDIPAAPDASPILDLQTDFKDGDVSSIYRYLPIAIMDDDVVAWLDRSLVSGHITSGSCVVRGSLQDFPYMNHKGRFEVLFGVEDLLLDYFPGWPQLDEVATEIRFLGAGLDVWIYEGKILNTEIKHAYGRIDHLADSTPLKVKGAFQGPLKDNLRMLRETPLAEDLAATVSGMRAEGHSVLEADFAIPLTSTNPPPFEIDGRVDFNGSTLHFDDWQLSLTQLQGDLLFDQNGIQANGIQALALNTPVTINLGSSQIHNRGTNVTTTGLIPSTILAKRFPDMGLDLLDGAANWSLQLDIPPTDAAPETPTIIAVASDLQGVAVNLPAPMGKPASEVRHFQLTTEFSANPIRPFQGRYGDILDASLLLEQQGSDNIKLRRGELRLGGDRAQLPDSGMRLYARLDELDTTPWLELLETSSGTGTLPTVTLVDAEIQALRKDDLELSNVMVKLEHKEGGWNGRVASNLFDADVFIPLDLAQEAITLRLDQIELTFDFNEEEPEENTEPTSDLYAEQEPFFDPRDFPAFYLQSDRLILNDQDLGAVILDVRKIEQGLLLEPTIITSEQLTLSMSANWQYGGHGPETDFKLDIETPAIGTLLADLGVSQNIHGAAATITSHLRWRGGPQRISLQGVSGPISIDIGKGSMLEVNPGVGRIFGLLNLTSLQRRLSLDFSDLYKKGFSFDHMQGNFQLEQGDAYTENFQIDGPAAKISISGRAGLVDQDLDQQITVAPQISSSVTLATAIANPVAGAAMFVAQSVMGDELDKITSYRYQVTGSWDDPVFSKKESILLSPDQQQIETGDQQEP</sequence>
<dbReference type="EMBL" id="UOFX01000069">
    <property type="protein sequence ID" value="VAX10229.1"/>
    <property type="molecule type" value="Genomic_DNA"/>
</dbReference>
<proteinExistence type="predicted"/>
<feature type="domain" description="YhdP central" evidence="2">
    <location>
        <begin position="5"/>
        <end position="1269"/>
    </location>
</feature>
<gene>
    <name evidence="3" type="ORF">MNBD_GAMMA26-2593</name>
</gene>
<organism evidence="3">
    <name type="scientific">hydrothermal vent metagenome</name>
    <dbReference type="NCBI Taxonomy" id="652676"/>
    <lineage>
        <taxon>unclassified sequences</taxon>
        <taxon>metagenomes</taxon>
        <taxon>ecological metagenomes</taxon>
    </lineage>
</organism>
<evidence type="ECO:0000256" key="1">
    <source>
        <dbReference type="SAM" id="Phobius"/>
    </source>
</evidence>
<feature type="transmembrane region" description="Helical" evidence="1">
    <location>
        <begin position="12"/>
        <end position="34"/>
    </location>
</feature>
<dbReference type="InterPro" id="IPR011836">
    <property type="entry name" value="YhdP"/>
</dbReference>
<evidence type="ECO:0000259" key="2">
    <source>
        <dbReference type="Pfam" id="PF13116"/>
    </source>
</evidence>
<keyword evidence="1" id="KW-0472">Membrane</keyword>